<dbReference type="Proteomes" id="UP000054621">
    <property type="component" value="Unassembled WGS sequence"/>
</dbReference>
<dbReference type="EMBL" id="LNYV01000037">
    <property type="protein sequence ID" value="KTD54596.1"/>
    <property type="molecule type" value="Genomic_DNA"/>
</dbReference>
<evidence type="ECO:0000313" key="2">
    <source>
        <dbReference type="EMBL" id="KTD54596.1"/>
    </source>
</evidence>
<name>A0A0W0YDA2_9GAMM</name>
<feature type="transmembrane region" description="Helical" evidence="1">
    <location>
        <begin position="118"/>
        <end position="136"/>
    </location>
</feature>
<evidence type="ECO:0000256" key="1">
    <source>
        <dbReference type="SAM" id="Phobius"/>
    </source>
</evidence>
<evidence type="ECO:0000313" key="3">
    <source>
        <dbReference type="Proteomes" id="UP000054621"/>
    </source>
</evidence>
<dbReference type="PATRIC" id="fig|28087.4.peg.3669"/>
<dbReference type="RefSeq" id="WP_027271489.1">
    <property type="nucleotide sequence ID" value="NZ_CAAAJE010000018.1"/>
</dbReference>
<keyword evidence="1" id="KW-1133">Transmembrane helix</keyword>
<comment type="caution">
    <text evidence="2">The sequence shown here is derived from an EMBL/GenBank/DDBJ whole genome shotgun (WGS) entry which is preliminary data.</text>
</comment>
<protein>
    <submittedName>
        <fullName evidence="2">Uncharacterized protein</fullName>
    </submittedName>
</protein>
<sequence>MLNEHDVSAFIELDNTKKLKKEKKQVSWLDGKDNGEIDDRFLDVRTAASSSKKLIDKKIRHLMDEGYTEIEAASLAGKPITPSGKMILNHPTFYTSPERIKQQKEESNRYSFFSMKNIGLGVLALGAAATLGIVLSNKSK</sequence>
<proteinExistence type="predicted"/>
<dbReference type="AlphaFoldDB" id="A0A0W0YDA2"/>
<dbReference type="OrthoDB" id="5653310at2"/>
<accession>A0A0W0YDA2</accession>
<gene>
    <name evidence="2" type="ORF">Lsai_3418</name>
</gene>
<keyword evidence="1" id="KW-0472">Membrane</keyword>
<organism evidence="2 3">
    <name type="scientific">Legionella sainthelensi</name>
    <dbReference type="NCBI Taxonomy" id="28087"/>
    <lineage>
        <taxon>Bacteria</taxon>
        <taxon>Pseudomonadati</taxon>
        <taxon>Pseudomonadota</taxon>
        <taxon>Gammaproteobacteria</taxon>
        <taxon>Legionellales</taxon>
        <taxon>Legionellaceae</taxon>
        <taxon>Legionella</taxon>
    </lineage>
</organism>
<keyword evidence="1" id="KW-0812">Transmembrane</keyword>
<dbReference type="eggNOG" id="ENOG5031ED1">
    <property type="taxonomic scope" value="Bacteria"/>
</dbReference>
<reference evidence="2 3" key="1">
    <citation type="submission" date="2015-11" db="EMBL/GenBank/DDBJ databases">
        <title>Genomic analysis of 38 Legionella species identifies large and diverse effector repertoires.</title>
        <authorList>
            <person name="Burstein D."/>
            <person name="Amaro F."/>
            <person name="Zusman T."/>
            <person name="Lifshitz Z."/>
            <person name="Cohen O."/>
            <person name="Gilbert J.A."/>
            <person name="Pupko T."/>
            <person name="Shuman H.A."/>
            <person name="Segal G."/>
        </authorList>
    </citation>
    <scope>NUCLEOTIDE SEQUENCE [LARGE SCALE GENOMIC DNA]</scope>
    <source>
        <strain evidence="2 3">Mt.St.Helens-4</strain>
    </source>
</reference>